<reference evidence="2 3" key="1">
    <citation type="submission" date="2022-05" db="EMBL/GenBank/DDBJ databases">
        <authorList>
            <consortium name="Genoscope - CEA"/>
            <person name="William W."/>
        </authorList>
    </citation>
    <scope>NUCLEOTIDE SEQUENCE [LARGE SCALE GENOMIC DNA]</scope>
</reference>
<evidence type="ECO:0000313" key="2">
    <source>
        <dbReference type="EMBL" id="CAH3041469.1"/>
    </source>
</evidence>
<keyword evidence="3" id="KW-1185">Reference proteome</keyword>
<dbReference type="EMBL" id="CALNXI010000731">
    <property type="protein sequence ID" value="CAH3041469.1"/>
    <property type="molecule type" value="Genomic_DNA"/>
</dbReference>
<accession>A0ABN8N4T1</accession>
<dbReference type="PANTHER" id="PTHR38696:SF1">
    <property type="entry name" value="MEDIATOR OF RNA POLYMERASE II TRANSCRIPTION SUBUNIT 13"/>
    <property type="match status" value="1"/>
</dbReference>
<feature type="region of interest" description="Disordered" evidence="1">
    <location>
        <begin position="493"/>
        <end position="518"/>
    </location>
</feature>
<evidence type="ECO:0000313" key="3">
    <source>
        <dbReference type="Proteomes" id="UP001159427"/>
    </source>
</evidence>
<protein>
    <submittedName>
        <fullName evidence="2">Uncharacterized protein</fullName>
    </submittedName>
</protein>
<evidence type="ECO:0000256" key="1">
    <source>
        <dbReference type="SAM" id="MobiDB-lite"/>
    </source>
</evidence>
<comment type="caution">
    <text evidence="2">The sequence shown here is derived from an EMBL/GenBank/DDBJ whole genome shotgun (WGS) entry which is preliminary data.</text>
</comment>
<organism evidence="2 3">
    <name type="scientific">Porites evermanni</name>
    <dbReference type="NCBI Taxonomy" id="104178"/>
    <lineage>
        <taxon>Eukaryota</taxon>
        <taxon>Metazoa</taxon>
        <taxon>Cnidaria</taxon>
        <taxon>Anthozoa</taxon>
        <taxon>Hexacorallia</taxon>
        <taxon>Scleractinia</taxon>
        <taxon>Fungiina</taxon>
        <taxon>Poritidae</taxon>
        <taxon>Porites</taxon>
    </lineage>
</organism>
<name>A0ABN8N4T1_9CNID</name>
<sequence length="518" mass="58328">MADNQSSNLELPPRPEDFQYMCVALYGGDTLHLICGGEPEAAIMRKVIQEAWPKGIQKEAFKLNGVYEFKLKGNPFSAATSSSDALGCRRMAERMLYMLYKNGWRLHISCNIYQRLDLATWIFKRVPPPVDFSPQPFLVVGLSGFDSLMILNAPSELHQVFKDAIEKSWPNGIQKWTYKNNVLMIKLKGFPWFSESSDAVHSEAMLQTIIRDLIPKQWNLYGNSNIRSESNTFFFDYHPNLIPEGQSPPEQFTVSFNSSDLLRVIGAPDDFVSVIRSTIRSVWPKGIEEESRYADSWQFKLRGSPWCASGSKGVKSKLLVIKVMEALLPFGWGLVAAIDSSKKMSDKSSLLFRQSQSRQASVFCLSVNGDNNLWLINTSDDIMKLCKEVIQSQYAPGTQWVQQHVDNMEFSLKGKPWTPGEEGRHDGIHARSMLCHLISALASRGWQAVVAADVSARHADDDDSRYDPVDIDSIYFMYDPATPPLVPPLHVPYPTPYGIPQQDAPPPSFDPPSYESLS</sequence>
<gene>
    <name evidence="2" type="ORF">PEVE_00040328</name>
</gene>
<proteinExistence type="predicted"/>
<feature type="compositionally biased region" description="Pro residues" evidence="1">
    <location>
        <begin position="493"/>
        <end position="510"/>
    </location>
</feature>
<dbReference type="Proteomes" id="UP001159427">
    <property type="component" value="Unassembled WGS sequence"/>
</dbReference>
<dbReference type="PANTHER" id="PTHR38696">
    <property type="entry name" value="MEDIATOR OF RNA POLYMERASE II TRANSCRIPTION SUBUNIT 13"/>
    <property type="match status" value="1"/>
</dbReference>